<dbReference type="AlphaFoldDB" id="A0A9D1PG08"/>
<sequence>MEKWTRFFYQPCLPLGKAGKRVTGSREHIELSRRAASEGMVLLKNQGPLLPFQKGQKLAVFGKACVDYVKGGGGSGDVTVAYTRNLMEGLKLKEQEGKVEVFWPAAGYYEKEIQGQYARGYCPGMTLEPEVPEELLNQAKAFTDTAIITICRYSGEGWDRKSIADKAFAGGDQSLAQLSAKIFENGDFCLTEAEKKMVEKVKTAFPHVAVVLNVGGMLDTSWFKEDEKISSVLLAWQGGIEGGLAAADILCGDVNPSGKLTDTFAGTLEDYPSSESFHESLDYVNYEEDIYVGYRYFESFPQAKEKVIYPFGYGLSYTTFEIAVKDLKVEKEKVKVKAEVTNLGKRAGKEVVQVYYSAPQGKLGKPALELAAFEKTRLLAPGESQRMLLEFPVSSMASFDDMGKIRRSAYVLEAGAYSFYVGNSAENLEKCGEPWKLGEDRVICQLASKAAPYHLPKRLTGDGSYEMLPEREQEKEPLGLPEQDMDLLEGMEPADRGYGQMLRSEIKGSEKRRLKEVAEGKLSLEDFMEQLSDRDLAELLGGQPNTGVANTYGMGNLREYGVPNVMTADGPAGLRIQPQCHVYTTAWPCATMLACTWNTELVEEVGAAGAREVKENNIGIWLTPAMNIHRSPLCGRNFEYYSEDPLVAGKMGAAMVRGIQSQHVAASVKHFACNNKESNRKDSDSRVSERALREIYLKGFEIVVKEADPWTIMSSYNLINGHRASENKDLLTGILREEWGFKGIVTTDWWTRGEHYKEAKAGNDIKMGCGYPDRLLMALEKGLISREEIRICAKRILEMILKLD</sequence>
<dbReference type="PRINTS" id="PR00133">
    <property type="entry name" value="GLHYDRLASE3"/>
</dbReference>
<comment type="caution">
    <text evidence="4">The sequence shown here is derived from an EMBL/GenBank/DDBJ whole genome shotgun (WGS) entry which is preliminary data.</text>
</comment>
<dbReference type="SUPFAM" id="SSF52279">
    <property type="entry name" value="Beta-D-glucan exohydrolase, C-terminal domain"/>
    <property type="match status" value="1"/>
</dbReference>
<dbReference type="InterPro" id="IPR017853">
    <property type="entry name" value="GH"/>
</dbReference>
<dbReference type="Pfam" id="PF00933">
    <property type="entry name" value="Glyco_hydro_3"/>
    <property type="match status" value="1"/>
</dbReference>
<dbReference type="InterPro" id="IPR002772">
    <property type="entry name" value="Glyco_hydro_3_C"/>
</dbReference>
<dbReference type="Gene3D" id="3.40.50.1700">
    <property type="entry name" value="Glycoside hydrolase family 3 C-terminal domain"/>
    <property type="match status" value="1"/>
</dbReference>
<dbReference type="SMART" id="SM01217">
    <property type="entry name" value="Fn3_like"/>
    <property type="match status" value="1"/>
</dbReference>
<dbReference type="Gene3D" id="2.60.40.10">
    <property type="entry name" value="Immunoglobulins"/>
    <property type="match status" value="1"/>
</dbReference>
<dbReference type="EMBL" id="DXIQ01000101">
    <property type="protein sequence ID" value="HIV40146.1"/>
    <property type="molecule type" value="Genomic_DNA"/>
</dbReference>
<evidence type="ECO:0000259" key="3">
    <source>
        <dbReference type="SMART" id="SM01217"/>
    </source>
</evidence>
<reference evidence="4" key="1">
    <citation type="journal article" date="2021" name="PeerJ">
        <title>Extensive microbial diversity within the chicken gut microbiome revealed by metagenomics and culture.</title>
        <authorList>
            <person name="Gilroy R."/>
            <person name="Ravi A."/>
            <person name="Getino M."/>
            <person name="Pursley I."/>
            <person name="Horton D.L."/>
            <person name="Alikhan N.F."/>
            <person name="Baker D."/>
            <person name="Gharbi K."/>
            <person name="Hall N."/>
            <person name="Watson M."/>
            <person name="Adriaenssens E.M."/>
            <person name="Foster-Nyarko E."/>
            <person name="Jarju S."/>
            <person name="Secka A."/>
            <person name="Antonio M."/>
            <person name="Oren A."/>
            <person name="Chaudhuri R.R."/>
            <person name="La Ragione R."/>
            <person name="Hildebrand F."/>
            <person name="Pallen M.J."/>
        </authorList>
    </citation>
    <scope>NUCLEOTIDE SEQUENCE</scope>
    <source>
        <strain evidence="4">CHK195-9823</strain>
    </source>
</reference>
<evidence type="ECO:0000256" key="2">
    <source>
        <dbReference type="ARBA" id="ARBA00022801"/>
    </source>
</evidence>
<dbReference type="SUPFAM" id="SSF51445">
    <property type="entry name" value="(Trans)glycosidases"/>
    <property type="match status" value="1"/>
</dbReference>
<proteinExistence type="inferred from homology"/>
<dbReference type="InterPro" id="IPR050288">
    <property type="entry name" value="Cellulose_deg_GH3"/>
</dbReference>
<dbReference type="GO" id="GO:0004553">
    <property type="term" value="F:hydrolase activity, hydrolyzing O-glycosyl compounds"/>
    <property type="evidence" value="ECO:0007669"/>
    <property type="project" value="InterPro"/>
</dbReference>
<dbReference type="Pfam" id="PF14310">
    <property type="entry name" value="Fn3-like"/>
    <property type="match status" value="1"/>
</dbReference>
<evidence type="ECO:0000313" key="5">
    <source>
        <dbReference type="Proteomes" id="UP000886814"/>
    </source>
</evidence>
<gene>
    <name evidence="4" type="ORF">H9747_14325</name>
</gene>
<comment type="similarity">
    <text evidence="1">Belongs to the glycosyl hydrolase 3 family.</text>
</comment>
<keyword evidence="2 4" id="KW-0378">Hydrolase</keyword>
<organism evidence="4 5">
    <name type="scientific">Candidatus Blautia stercorigallinarum</name>
    <dbReference type="NCBI Taxonomy" id="2838501"/>
    <lineage>
        <taxon>Bacteria</taxon>
        <taxon>Bacillati</taxon>
        <taxon>Bacillota</taxon>
        <taxon>Clostridia</taxon>
        <taxon>Lachnospirales</taxon>
        <taxon>Lachnospiraceae</taxon>
        <taxon>Blautia</taxon>
    </lineage>
</organism>
<dbReference type="PANTHER" id="PTHR42715">
    <property type="entry name" value="BETA-GLUCOSIDASE"/>
    <property type="match status" value="1"/>
</dbReference>
<dbReference type="GO" id="GO:0005975">
    <property type="term" value="P:carbohydrate metabolic process"/>
    <property type="evidence" value="ECO:0007669"/>
    <property type="project" value="InterPro"/>
</dbReference>
<dbReference type="Gene3D" id="3.20.20.300">
    <property type="entry name" value="Glycoside hydrolase, family 3, N-terminal domain"/>
    <property type="match status" value="1"/>
</dbReference>
<accession>A0A9D1PG08</accession>
<evidence type="ECO:0000313" key="4">
    <source>
        <dbReference type="EMBL" id="HIV40146.1"/>
    </source>
</evidence>
<dbReference type="InterPro" id="IPR001764">
    <property type="entry name" value="Glyco_hydro_3_N"/>
</dbReference>
<feature type="domain" description="Fibronectin type III-like" evidence="3">
    <location>
        <begin position="350"/>
        <end position="425"/>
    </location>
</feature>
<dbReference type="PANTHER" id="PTHR42715:SF10">
    <property type="entry name" value="BETA-GLUCOSIDASE"/>
    <property type="match status" value="1"/>
</dbReference>
<dbReference type="Pfam" id="PF01915">
    <property type="entry name" value="Glyco_hydro_3_C"/>
    <property type="match status" value="1"/>
</dbReference>
<dbReference type="InterPro" id="IPR013783">
    <property type="entry name" value="Ig-like_fold"/>
</dbReference>
<dbReference type="Proteomes" id="UP000886814">
    <property type="component" value="Unassembled WGS sequence"/>
</dbReference>
<reference evidence="4" key="2">
    <citation type="submission" date="2021-04" db="EMBL/GenBank/DDBJ databases">
        <authorList>
            <person name="Gilroy R."/>
        </authorList>
    </citation>
    <scope>NUCLEOTIDE SEQUENCE</scope>
    <source>
        <strain evidence="4">CHK195-9823</strain>
    </source>
</reference>
<name>A0A9D1PG08_9FIRM</name>
<dbReference type="InterPro" id="IPR036962">
    <property type="entry name" value="Glyco_hydro_3_N_sf"/>
</dbReference>
<protein>
    <submittedName>
        <fullName evidence="4">Glycoside hydrolase family 3 C-terminal domain-containing protein</fullName>
    </submittedName>
</protein>
<evidence type="ECO:0000256" key="1">
    <source>
        <dbReference type="ARBA" id="ARBA00005336"/>
    </source>
</evidence>
<dbReference type="InterPro" id="IPR026891">
    <property type="entry name" value="Fn3-like"/>
</dbReference>
<dbReference type="InterPro" id="IPR036881">
    <property type="entry name" value="Glyco_hydro_3_C_sf"/>
</dbReference>